<evidence type="ECO:0000313" key="2">
    <source>
        <dbReference type="EMBL" id="GAV00879.1"/>
    </source>
</evidence>
<evidence type="ECO:0000256" key="1">
    <source>
        <dbReference type="SAM" id="MobiDB-lite"/>
    </source>
</evidence>
<keyword evidence="3" id="KW-1185">Reference proteome</keyword>
<accession>A0A1D1VQP3</accession>
<reference evidence="2 3" key="1">
    <citation type="journal article" date="2016" name="Nat. Commun.">
        <title>Extremotolerant tardigrade genome and improved radiotolerance of human cultured cells by tardigrade-unique protein.</title>
        <authorList>
            <person name="Hashimoto T."/>
            <person name="Horikawa D.D."/>
            <person name="Saito Y."/>
            <person name="Kuwahara H."/>
            <person name="Kozuka-Hata H."/>
            <person name="Shin-I T."/>
            <person name="Minakuchi Y."/>
            <person name="Ohishi K."/>
            <person name="Motoyama A."/>
            <person name="Aizu T."/>
            <person name="Enomoto A."/>
            <person name="Kondo K."/>
            <person name="Tanaka S."/>
            <person name="Hara Y."/>
            <person name="Koshikawa S."/>
            <person name="Sagara H."/>
            <person name="Miura T."/>
            <person name="Yokobori S."/>
            <person name="Miyagawa K."/>
            <person name="Suzuki Y."/>
            <person name="Kubo T."/>
            <person name="Oyama M."/>
            <person name="Kohara Y."/>
            <person name="Fujiyama A."/>
            <person name="Arakawa K."/>
            <person name="Katayama T."/>
            <person name="Toyoda A."/>
            <person name="Kunieda T."/>
        </authorList>
    </citation>
    <scope>NUCLEOTIDE SEQUENCE [LARGE SCALE GENOMIC DNA]</scope>
    <source>
        <strain evidence="2 3">YOKOZUNA-1</strain>
    </source>
</reference>
<name>A0A1D1VQP3_RAMVA</name>
<comment type="caution">
    <text evidence="2">The sequence shown here is derived from an EMBL/GenBank/DDBJ whole genome shotgun (WGS) entry which is preliminary data.</text>
</comment>
<dbReference type="AlphaFoldDB" id="A0A1D1VQP3"/>
<dbReference type="EMBL" id="BDGG01000006">
    <property type="protein sequence ID" value="GAV00879.1"/>
    <property type="molecule type" value="Genomic_DNA"/>
</dbReference>
<evidence type="ECO:0000313" key="3">
    <source>
        <dbReference type="Proteomes" id="UP000186922"/>
    </source>
</evidence>
<sequence>MGSQAQYPASYNPSIPSVFRTDNPMSVYYTQYPTRRIKATTWRPFIKVGPNSEFDSSGSEDEPNYGGRPVEYPATEGSTLPILLDELNTDSPVQAVAETVVPFYNPNALYPYPPEISIQIQRQNSREDWGGTYNPFALTTLPTTTATSSTPTPSALVRIPQPFAATGGRNHYDTQLIEDAKRQLNEFYAPSVRSRKRPLPNSWEGLDELRGSASQTNLQRMPDVVPYPQPRNPLSEDFYGEGSSKQEKRTEEDCPENPRVPRKL</sequence>
<dbReference type="Proteomes" id="UP000186922">
    <property type="component" value="Unassembled WGS sequence"/>
</dbReference>
<proteinExistence type="predicted"/>
<feature type="region of interest" description="Disordered" evidence="1">
    <location>
        <begin position="212"/>
        <end position="264"/>
    </location>
</feature>
<gene>
    <name evidence="2" type="primary">RvY_11667-1</name>
    <name evidence="2" type="synonym">RvY_11667.1</name>
    <name evidence="2" type="ORF">RvY_11667</name>
</gene>
<feature type="region of interest" description="Disordered" evidence="1">
    <location>
        <begin position="49"/>
        <end position="68"/>
    </location>
</feature>
<protein>
    <submittedName>
        <fullName evidence="2">Uncharacterized protein</fullName>
    </submittedName>
</protein>
<organism evidence="2 3">
    <name type="scientific">Ramazzottius varieornatus</name>
    <name type="common">Water bear</name>
    <name type="synonym">Tardigrade</name>
    <dbReference type="NCBI Taxonomy" id="947166"/>
    <lineage>
        <taxon>Eukaryota</taxon>
        <taxon>Metazoa</taxon>
        <taxon>Ecdysozoa</taxon>
        <taxon>Tardigrada</taxon>
        <taxon>Eutardigrada</taxon>
        <taxon>Parachela</taxon>
        <taxon>Hypsibioidea</taxon>
        <taxon>Ramazzottiidae</taxon>
        <taxon>Ramazzottius</taxon>
    </lineage>
</organism>